<dbReference type="PANTHER" id="PTHR13367:SF34">
    <property type="match status" value="1"/>
</dbReference>
<dbReference type="Pfam" id="PF20255">
    <property type="entry name" value="DUF6606"/>
    <property type="match status" value="1"/>
</dbReference>
<gene>
    <name evidence="12" type="ORF">VNI00_002668</name>
</gene>
<dbReference type="PANTHER" id="PTHR13367">
    <property type="entry name" value="UBIQUITIN THIOESTERASE"/>
    <property type="match status" value="1"/>
</dbReference>
<reference evidence="12 13" key="1">
    <citation type="submission" date="2024-01" db="EMBL/GenBank/DDBJ databases">
        <title>A draft genome for a cacao thread blight-causing isolate of Paramarasmius palmivorus.</title>
        <authorList>
            <person name="Baruah I.K."/>
            <person name="Bukari Y."/>
            <person name="Amoako-Attah I."/>
            <person name="Meinhardt L.W."/>
            <person name="Bailey B.A."/>
            <person name="Cohen S.P."/>
        </authorList>
    </citation>
    <scope>NUCLEOTIDE SEQUENCE [LARGE SCALE GENOMIC DNA]</scope>
    <source>
        <strain evidence="12 13">GH-12</strain>
    </source>
</reference>
<evidence type="ECO:0000313" key="13">
    <source>
        <dbReference type="Proteomes" id="UP001383192"/>
    </source>
</evidence>
<sequence>MAYSSNHYLDYIINHVFLPLKLPQKSDESADNYAALCRVIAQCSEQYRERVPDHEKPIWDPIVKMLNTLCALEADDGLTKGKVWNHILQMNVGDVIPLLIRKQNAAIILRKLDNRTLFEFFEVSPTNESVMSTIGKLVCTYPGQAIAVPTKIMQDRQFVFELANFLAQMNMDVMQDAIPTTWKAGTKVNEIRDTIHPRYITELLTGILHGLGDSEQVPVVTKRIADDVLWKNTLLPWRRSPIWLVIRVVLSTSLYRLNSSHTHYKSFMAFTMAQILRDAVRAGLDSDLLSCMSKKVARRLYKLDTLAPSYLTSEVLDAVTLTSDFLKERWEREQKRHAEASCVGWDPSSLDFAADTRLSLTNSRAYINEVLEGPKKGSTRSVFIPAERPRYLQLREYSARTLDQAFSDHGCLALTDFERAVQKDIDQWVSQRLDEISACVLLWSWIKKYSQEAEKLYHGDPEATSMMFLTLFELWVGLDKLCTHQCPLLREYPPEVKENLFEPLLLRSRNSLNRLKCLLQYLRIRHAKVSQTQSIFSGTIASDSFVVRFFDASEKHQALKKHIEARGASAHTDKVRELSRLNDKHRQLQSEARKLEHNVQVISRKGRVICRKGCKKCVMEKQATKLTINVFEWPLPGELLKAKATVVELDCPPAFGIWREATYFLLRDHCIPIPLRTESKDPEARKMLSEYQGLTLHFPKKPVLFQQRLVFTSYTKSFLDSHYKKPASIPCTEDQVCFPNALHYHLYDVTAKVWIFNIFSLCSIREKCTYQLPEGPYRNLQYAVDSTEHTSNEVIANQSECHQDLSLHEYIAYGSLRSGSFIQWLNILRELRGGNLTFRHVEVEMLLSQAAFQLGPLSPEQGWLWHAELQCPHFGFALLRQLEELKGSISASWMEVSSMRVVIALTRRIISFGTTQELVEAAFTLLEGVRDVTYGWMDQLKARLQDATDESALHDLQISLCELAATFRSAYDLDPQNLDRLFILDENVARFIVAGILIRDNAPSLLRGVPLVAQQLLERDRCLAHCAQPVIARIILTRSGQGLHKAIESLWPFYSPSGAWQQLPTPNERWLRSCNGSQQVHINLLNSQLLVDGQPLSRLPRGVTNNESYARIFGEAILEIVPSDSLEPDMQFATSQPIAGNQVTADTLVIRSRREGQRFELIPAHRLKGDLPTFLIEDYAHWLNMSTGVIELRPLDNPWETCSDNWRICVRQSCMWKPYSATSLSQLRLIDVRSRTAAMITKRVSSLENQHYITVTYSVDGGLSVYLPRYRLSFHLEDGNLACDSFPDMVVDCNQSAGVFIGLCNQMVLCPKSGGKGSHREVLVPIGQVYFQQKSTSNHTVVTIDTGTGRRVNYYRYRIDSLLGRLVGNVGLHGRLYRIYLHAVTAHCLPDPLTGRTGTEEAIHGLQSAACRSFASLDKDSWLMLNKLDSLTPSRAFYPPHLAVMQAVQWNELPPTAQHDGFTTACAAIFDFATRLEVFTKKDGSLVDPEVSGTTRSQRLHQRSASRTHVYYPPDSWPRHSVKDVHYSRRESNRTMQDLVFRDSSLILSWPSQFMKPPCLLELFKKWTIISGPSPGHHALSLSYSRRWIDEALAHNFLTMYNLCRGKSANRYQALFTFCTMGYGPEGTGFRDILPVMLAFTSTGIFCGTAPPAWENYIISAGFCPNRQELMEIARNTSLSFEESFAAKLPRIHNEPDPTFFSRRQSRFLESLNAETRTIVDAIVQQWPCKVPSPPVGTYSIVNVARFIDKTRPMFLQWYRNHDLSMFLGRLQKLLDQVGCLKKVHQWSKTYCSHPSLRQSTRPRTIPGLTELFQRRLPSLLESNFSPSINALSAIVNEHNTRNLDRLQLLLRLLADGSSVNSQYTSSLYDSLKAFQQEITSTPQDCSVKTAISSTILDAHNVTCGDILHNALSKVISALSPVSDAETAASLSGLWPRLTPLTLLESLAPNRRHQLSSLWIHTLKRLAQYILLFQRSRRLRSLFILPNGDFWKEVQTPPLVIDTMEDPDWLLIQVDSDFLIRPGQIRVANEMISPENHRNTLLQLNMGEGKSSVIVPMVAATLADGKKLPRVLVLKSLATQMFSALVERLSGLANRQILYLPFSRDLEIGEGEVRSIMEIYRMALASRAIIVAQPEHVLSYMLMTIDRSLSLKQPELRVANQLRESQLWLDQHTRDVLDESDEILHVRYQLIYTVGAQQTLELGPERWTTIQQVLSIVRECTPALSASFPLGVELSETTKSSSYPHIRLLDPRIQNAFITRISERVVDGGLDNCSFSMFPSEERVLVQRFIQNKSLSAGQQNILQDQCNGTAWSILLLLRGILGHGILFYVLKERRWRVDYGLDLARSLLAVPYRAKDMPSPRAEFGHPDVAILLTCLSYYYGGLTDHQVEVSFQSLYEQGNPKMEYEKWVVAGGDEIPKELRDLSVINLGDSQQWRCQLLPLFRSNHAVIDFYLSQVVFPKAAKEFPHKLMVSGWDLAHAKAHVTTGFSGTNDSRYLLPTSIYQEDPLERLGTNAKVLSILLQPENNHYLPSTKKGQRLSGREIIDSITTPGSDVSVRVLLDVGAQILEMTNIEVARYWIDRKRDVEAAVFFNMEDELEVLTRDGLTELLTLSPYRQQMNKCVVYLDDSHTRGTDLKFPGDWKACVTLGPKVTKDRLAQGCMRMRRLGHGQSVLFIAPSEVDRAIRGRANKIEGDIITNLDILRWAIHESCNEIERNIPRWVHQGVDYTAREGALRRLHSSSGSDVARTLRSSWLQPEARSLQDMYLDNHNASSYHVFEQARAIPEISHRCDSLGVTGLLDPRLEEEQEREVNHEVEEEPQKERPPRAKPAIPNVHDDVKAFITSGFLPIHSESTAFTSLFPHLPRVSIFENLLPPDRRVDCLFATKDFFATITTVAQRSGDYLRPINWVISGRNGVLVVLSPYEVNQLLPAIRQSRNVILHMYRPRTAKFMKSIDDLQLFCIPPLPSSWRPPPHSVVDLLNLAAGQLYFADYDAYLRVCAMLGVCTPEDQKDDRVRVQGDGFIRPKYQFGIVKEHCLFHASPVPYLRSLTGFRRKGQSYSSTHLGKILHTRFLQKEAFEDSTSDCMANTVALEKQTVANSSTICGLWSSLGCIVN</sequence>
<evidence type="ECO:0000256" key="1">
    <source>
        <dbReference type="ARBA" id="ARBA00000707"/>
    </source>
</evidence>
<keyword evidence="3" id="KW-0645">Protease</keyword>
<comment type="catalytic activity">
    <reaction evidence="1">
        <text>Thiol-dependent hydrolysis of ester, thioester, amide, peptide and isopeptide bonds formed by the C-terminal Gly of ubiquitin (a 76-residue protein attached to proteins as an intracellular targeting signal).</text>
        <dbReference type="EC" id="3.4.19.12"/>
    </reaction>
</comment>
<keyword evidence="7" id="KW-0175">Coiled coil</keyword>
<dbReference type="EC" id="3.4.19.12" evidence="2"/>
<evidence type="ECO:0000259" key="9">
    <source>
        <dbReference type="Pfam" id="PF12340"/>
    </source>
</evidence>
<evidence type="ECO:0000256" key="3">
    <source>
        <dbReference type="ARBA" id="ARBA00022670"/>
    </source>
</evidence>
<dbReference type="InterPro" id="IPR022099">
    <property type="entry name" value="DUF3638"/>
</dbReference>
<feature type="domain" description="DUF6606" evidence="11">
    <location>
        <begin position="12"/>
        <end position="277"/>
    </location>
</feature>
<accession>A0AAW0DXW2</accession>
<name>A0AAW0DXW2_9AGAR</name>
<proteinExistence type="predicted"/>
<evidence type="ECO:0000256" key="5">
    <source>
        <dbReference type="ARBA" id="ARBA00022801"/>
    </source>
</evidence>
<dbReference type="Pfam" id="PF12340">
    <property type="entry name" value="DUF3638"/>
    <property type="match status" value="1"/>
</dbReference>
<dbReference type="InterPro" id="IPR022105">
    <property type="entry name" value="DUF3645"/>
</dbReference>
<dbReference type="Pfam" id="PF12359">
    <property type="entry name" value="DUF3645"/>
    <property type="match status" value="1"/>
</dbReference>
<evidence type="ECO:0000256" key="4">
    <source>
        <dbReference type="ARBA" id="ARBA00022786"/>
    </source>
</evidence>
<dbReference type="InterPro" id="IPR046541">
    <property type="entry name" value="DUF6606"/>
</dbReference>
<dbReference type="SUPFAM" id="SSF52540">
    <property type="entry name" value="P-loop containing nucleoside triphosphate hydrolases"/>
    <property type="match status" value="1"/>
</dbReference>
<dbReference type="InterPro" id="IPR051346">
    <property type="entry name" value="OTU_Deubiquitinase"/>
</dbReference>
<feature type="domain" description="DUF3645" evidence="10">
    <location>
        <begin position="2343"/>
        <end position="2375"/>
    </location>
</feature>
<evidence type="ECO:0000256" key="6">
    <source>
        <dbReference type="ARBA" id="ARBA00022807"/>
    </source>
</evidence>
<dbReference type="InterPro" id="IPR027417">
    <property type="entry name" value="P-loop_NTPase"/>
</dbReference>
<organism evidence="12 13">
    <name type="scientific">Paramarasmius palmivorus</name>
    <dbReference type="NCBI Taxonomy" id="297713"/>
    <lineage>
        <taxon>Eukaryota</taxon>
        <taxon>Fungi</taxon>
        <taxon>Dikarya</taxon>
        <taxon>Basidiomycota</taxon>
        <taxon>Agaricomycotina</taxon>
        <taxon>Agaricomycetes</taxon>
        <taxon>Agaricomycetidae</taxon>
        <taxon>Agaricales</taxon>
        <taxon>Marasmiineae</taxon>
        <taxon>Marasmiaceae</taxon>
        <taxon>Paramarasmius</taxon>
    </lineage>
</organism>
<keyword evidence="13" id="KW-1185">Reference proteome</keyword>
<dbReference type="GO" id="GO:0004843">
    <property type="term" value="F:cysteine-type deubiquitinase activity"/>
    <property type="evidence" value="ECO:0007669"/>
    <property type="project" value="UniProtKB-EC"/>
</dbReference>
<comment type="caution">
    <text evidence="12">The sequence shown here is derived from an EMBL/GenBank/DDBJ whole genome shotgun (WGS) entry which is preliminary data.</text>
</comment>
<feature type="compositionally biased region" description="Basic and acidic residues" evidence="8">
    <location>
        <begin position="2802"/>
        <end position="2826"/>
    </location>
</feature>
<keyword evidence="6" id="KW-0788">Thiol protease</keyword>
<keyword evidence="4" id="KW-0833">Ubl conjugation pathway</keyword>
<feature type="coiled-coil region" evidence="7">
    <location>
        <begin position="571"/>
        <end position="605"/>
    </location>
</feature>
<evidence type="ECO:0000313" key="12">
    <source>
        <dbReference type="EMBL" id="KAK7056950.1"/>
    </source>
</evidence>
<dbReference type="GO" id="GO:0006508">
    <property type="term" value="P:proteolysis"/>
    <property type="evidence" value="ECO:0007669"/>
    <property type="project" value="UniProtKB-KW"/>
</dbReference>
<keyword evidence="5" id="KW-0378">Hydrolase</keyword>
<evidence type="ECO:0000256" key="7">
    <source>
        <dbReference type="SAM" id="Coils"/>
    </source>
</evidence>
<evidence type="ECO:0000256" key="2">
    <source>
        <dbReference type="ARBA" id="ARBA00012759"/>
    </source>
</evidence>
<feature type="domain" description="DUF3638" evidence="9">
    <location>
        <begin position="2002"/>
        <end position="2224"/>
    </location>
</feature>
<evidence type="ECO:0000259" key="10">
    <source>
        <dbReference type="Pfam" id="PF12359"/>
    </source>
</evidence>
<dbReference type="Proteomes" id="UP001383192">
    <property type="component" value="Unassembled WGS sequence"/>
</dbReference>
<evidence type="ECO:0000259" key="11">
    <source>
        <dbReference type="Pfam" id="PF20255"/>
    </source>
</evidence>
<evidence type="ECO:0000256" key="8">
    <source>
        <dbReference type="SAM" id="MobiDB-lite"/>
    </source>
</evidence>
<feature type="region of interest" description="Disordered" evidence="8">
    <location>
        <begin position="2802"/>
        <end position="2831"/>
    </location>
</feature>
<protein>
    <recommendedName>
        <fullName evidence="2">ubiquitinyl hydrolase 1</fullName>
        <ecNumber evidence="2">3.4.19.12</ecNumber>
    </recommendedName>
</protein>
<dbReference type="EMBL" id="JAYKXP010000006">
    <property type="protein sequence ID" value="KAK7056950.1"/>
    <property type="molecule type" value="Genomic_DNA"/>
</dbReference>